<dbReference type="EC" id="3.6.4.13" evidence="3"/>
<dbReference type="GO" id="GO:0032574">
    <property type="term" value="F:5'-3' RNA helicase activity"/>
    <property type="evidence" value="ECO:0007669"/>
    <property type="project" value="InterPro"/>
</dbReference>
<gene>
    <name evidence="16" type="primary">LOC113572115</name>
</gene>
<dbReference type="InterPro" id="IPR041679">
    <property type="entry name" value="DNA2/NAM7-like_C"/>
</dbReference>
<keyword evidence="9" id="KW-0943">RNA-mediated gene silencing</keyword>
<dbReference type="CDD" id="cd18808">
    <property type="entry name" value="SF1_C_Upf1"/>
    <property type="match status" value="1"/>
</dbReference>
<dbReference type="GeneTree" id="ENSGT00940000156024"/>
<feature type="domain" description="Helicase MOV-10-like beta-barrel" evidence="14">
    <location>
        <begin position="223"/>
        <end position="310"/>
    </location>
</feature>
<dbReference type="Pfam" id="PF13087">
    <property type="entry name" value="AAA_12"/>
    <property type="match status" value="1"/>
</dbReference>
<feature type="domain" description="Helicase MOV-10 helical" evidence="15">
    <location>
        <begin position="158"/>
        <end position="221"/>
    </location>
</feature>
<dbReference type="InterPro" id="IPR047187">
    <property type="entry name" value="SF1_C_Upf1"/>
</dbReference>
<dbReference type="Ensembl" id="ENSEEET00000003952.2">
    <property type="protein sequence ID" value="ENSEEEP00000003898.2"/>
    <property type="gene ID" value="ENSEEEG00000001881.2"/>
</dbReference>
<dbReference type="GO" id="GO:0005524">
    <property type="term" value="F:ATP binding"/>
    <property type="evidence" value="ECO:0007669"/>
    <property type="project" value="UniProtKB-KW"/>
</dbReference>
<sequence length="832" mass="94399">MEMLDGKVCFFVDQAEVCRGSLLVENKGTSSVEFTYYSPLHWINCFKFEDSQKVTRNNPLRLDPGKSRPLWPQLQPVSLQPGVGTHFLFHPLAESRTQLAQELGPVKPFKPNRLSNNGLDIPRLGVVQERFFTGCQCLRLCDLSCSLAKQSLEYEVPLGHYCCPPYIKDLSQFLRNHRKTSHDHIHEKKSLLEAPLAFSNYAERFHLLLHLEESQMLVDIKAYDKEDVTMKQDKLNKKLLVLQVPGVSENRPSVLRGDHLLVTKSKDVHLQNITKYKGYVHRVELDQLKLGFSSKFLASFIDKMKFRVEFTVNRVPLRLQHRAVQLAVQHQLEDVLFPVSVVSVVLILRVCVCVCDISLFDRKLEENTEQYTAVCNIVAGVSKPAPYLVFGPPGTGKTVTMVEAIKQVLKCVSGARVLACAPSNSAADQLCVRVLQHLDPREIYRLYASSRDPNQVPHNLLDVCNLKDEMYEFPCKMELMKYKILVTTLVTAGRLVTGGLPPGHFTHIFLDEAGHAVESEAIIGLLQAETGQLVLAGDPKQLGPILRSPFAIKYGLALSLLERLMTQNPLYQKGDTGFNNQYVTKLLRNYRSHRSILKVPNEMFYDSELQPYADEYTTSFYCNWEHLPNKGFPVIFHGVLGKDERELNSPSFFNVSEITIVMDYLKKLLLSQGKKGIAKISPQDIGIIAPYRKQVEKLRKAIRKTDELERYTGIEDLKVGSVEEFQGQERRVIIVTTVRSNSEHISMDIQYNIGFLKNEKRFNVAMTRPRALLIVVGNPIILSSDPTWGRFIEYCTAEGGYTGFDRTTIEGTEDVVDRLMALSIRIEPEGEH</sequence>
<evidence type="ECO:0000259" key="12">
    <source>
        <dbReference type="Pfam" id="PF13087"/>
    </source>
</evidence>
<dbReference type="PANTHER" id="PTHR45418:SF1">
    <property type="entry name" value="CANCER_TESTIS ANTIGEN 55"/>
    <property type="match status" value="1"/>
</dbReference>
<comment type="subcellular location">
    <subcellularLocation>
        <location evidence="1">Cytoplasm</location>
    </subcellularLocation>
</comment>
<evidence type="ECO:0000259" key="15">
    <source>
        <dbReference type="Pfam" id="PF21635"/>
    </source>
</evidence>
<organism evidence="16 17">
    <name type="scientific">Electrophorus electricus</name>
    <name type="common">Electric eel</name>
    <name type="synonym">Gymnotus electricus</name>
    <dbReference type="NCBI Taxonomy" id="8005"/>
    <lineage>
        <taxon>Eukaryota</taxon>
        <taxon>Metazoa</taxon>
        <taxon>Chordata</taxon>
        <taxon>Craniata</taxon>
        <taxon>Vertebrata</taxon>
        <taxon>Euteleostomi</taxon>
        <taxon>Actinopterygii</taxon>
        <taxon>Neopterygii</taxon>
        <taxon>Teleostei</taxon>
        <taxon>Ostariophysi</taxon>
        <taxon>Gymnotiformes</taxon>
        <taxon>Gymnotoidei</taxon>
        <taxon>Gymnotidae</taxon>
        <taxon>Electrophorus</taxon>
    </lineage>
</organism>
<evidence type="ECO:0000256" key="5">
    <source>
        <dbReference type="ARBA" id="ARBA00022741"/>
    </source>
</evidence>
<evidence type="ECO:0000259" key="14">
    <source>
        <dbReference type="Pfam" id="PF21634"/>
    </source>
</evidence>
<dbReference type="InterPro" id="IPR026122">
    <property type="entry name" value="MOV-10/SDE3_DEXXQ/H-box"/>
</dbReference>
<accession>A0A4W4DYR1</accession>
<dbReference type="Pfam" id="PF21634">
    <property type="entry name" value="MOV-10_beta-barrel"/>
    <property type="match status" value="1"/>
</dbReference>
<keyword evidence="17" id="KW-1185">Reference proteome</keyword>
<evidence type="ECO:0000313" key="16">
    <source>
        <dbReference type="Ensembl" id="ENSEEEP00000003898.2"/>
    </source>
</evidence>
<proteinExistence type="inferred from homology"/>
<keyword evidence="8" id="KW-0067">ATP-binding</keyword>
<dbReference type="GO" id="GO:0000932">
    <property type="term" value="C:P-body"/>
    <property type="evidence" value="ECO:0007669"/>
    <property type="project" value="UniProtKB-SubCell"/>
</dbReference>
<reference evidence="17" key="2">
    <citation type="journal article" date="2017" name="Sci. Adv.">
        <title>A tail of two voltages: Proteomic comparison of the three electric organs of the electric eel.</title>
        <authorList>
            <person name="Traeger L.L."/>
            <person name="Sabat G."/>
            <person name="Barrett-Wilt G.A."/>
            <person name="Wells G.B."/>
            <person name="Sussman M.R."/>
        </authorList>
    </citation>
    <scope>NUCLEOTIDE SEQUENCE [LARGE SCALE GENOMIC DNA]</scope>
</reference>
<reference evidence="16" key="5">
    <citation type="submission" date="2025-09" db="UniProtKB">
        <authorList>
            <consortium name="Ensembl"/>
        </authorList>
    </citation>
    <scope>IDENTIFICATION</scope>
</reference>
<name>A0A4W4DYR1_ELEEL</name>
<dbReference type="CDD" id="cd18038">
    <property type="entry name" value="DEXXQc_Helz-like"/>
    <property type="match status" value="1"/>
</dbReference>
<feature type="domain" description="Helicase MOV-10 Ig-like" evidence="13">
    <location>
        <begin position="3"/>
        <end position="68"/>
    </location>
</feature>
<keyword evidence="4" id="KW-0963">Cytoplasm</keyword>
<dbReference type="InterPro" id="IPR041677">
    <property type="entry name" value="DNA2/NAM7_AAA_11"/>
</dbReference>
<dbReference type="Pfam" id="PF21633">
    <property type="entry name" value="MOV-10_Ig-like"/>
    <property type="match status" value="1"/>
</dbReference>
<evidence type="ECO:0000313" key="17">
    <source>
        <dbReference type="Proteomes" id="UP000314983"/>
    </source>
</evidence>
<keyword evidence="6" id="KW-0378">Hydrolase</keyword>
<dbReference type="SUPFAM" id="SSF52540">
    <property type="entry name" value="P-loop containing nucleoside triphosphate hydrolases"/>
    <property type="match status" value="1"/>
</dbReference>
<reference evidence="17" key="1">
    <citation type="journal article" date="2014" name="Science">
        <title>Nonhuman genetics. Genomic basis for the convergent evolution of electric organs.</title>
        <authorList>
            <person name="Gallant J.R."/>
            <person name="Traeger L.L."/>
            <person name="Volkening J.D."/>
            <person name="Moffett H."/>
            <person name="Chen P.H."/>
            <person name="Novina C.D."/>
            <person name="Phillips G.N.Jr."/>
            <person name="Anand R."/>
            <person name="Wells G.B."/>
            <person name="Pinch M."/>
            <person name="Guth R."/>
            <person name="Unguez G.A."/>
            <person name="Albert J.S."/>
            <person name="Zakon H.H."/>
            <person name="Samanta M.P."/>
            <person name="Sussman M.R."/>
        </authorList>
    </citation>
    <scope>NUCLEOTIDE SEQUENCE [LARGE SCALE GENOMIC DNA]</scope>
</reference>
<evidence type="ECO:0000256" key="2">
    <source>
        <dbReference type="ARBA" id="ARBA00005601"/>
    </source>
</evidence>
<keyword evidence="7" id="KW-0347">Helicase</keyword>
<comment type="similarity">
    <text evidence="2">Belongs to the DNA2/NAM7 helicase family. SDE3 subfamily.</text>
</comment>
<feature type="domain" description="DNA2/NAM7 helicase helicase" evidence="11">
    <location>
        <begin position="477"/>
        <end position="548"/>
    </location>
</feature>
<feature type="domain" description="DNA2/NAM7 helicase helicase" evidence="11">
    <location>
        <begin position="382"/>
        <end position="453"/>
    </location>
</feature>
<dbReference type="AlphaFoldDB" id="A0A4W4DYR1"/>
<evidence type="ECO:0000256" key="3">
    <source>
        <dbReference type="ARBA" id="ARBA00012552"/>
    </source>
</evidence>
<evidence type="ECO:0000259" key="13">
    <source>
        <dbReference type="Pfam" id="PF21633"/>
    </source>
</evidence>
<protein>
    <recommendedName>
        <fullName evidence="3">RNA helicase</fullName>
        <ecNumber evidence="3">3.6.4.13</ecNumber>
    </recommendedName>
</protein>
<evidence type="ECO:0000259" key="11">
    <source>
        <dbReference type="Pfam" id="PF13086"/>
    </source>
</evidence>
<dbReference type="InterPro" id="IPR049077">
    <property type="entry name" value="MOV-10_Ig-like"/>
</dbReference>
<evidence type="ECO:0000256" key="9">
    <source>
        <dbReference type="ARBA" id="ARBA00023158"/>
    </source>
</evidence>
<dbReference type="InterPro" id="IPR027417">
    <property type="entry name" value="P-loop_NTPase"/>
</dbReference>
<feature type="domain" description="DNA2/NAM7 helicase-like C-terminal" evidence="12">
    <location>
        <begin position="558"/>
        <end position="778"/>
    </location>
</feature>
<comment type="catalytic activity">
    <reaction evidence="10">
        <text>ATP + H2O = ADP + phosphate + H(+)</text>
        <dbReference type="Rhea" id="RHEA:13065"/>
        <dbReference type="ChEBI" id="CHEBI:15377"/>
        <dbReference type="ChEBI" id="CHEBI:15378"/>
        <dbReference type="ChEBI" id="CHEBI:30616"/>
        <dbReference type="ChEBI" id="CHEBI:43474"/>
        <dbReference type="ChEBI" id="CHEBI:456216"/>
        <dbReference type="EC" id="3.6.4.13"/>
    </reaction>
</comment>
<dbReference type="Pfam" id="PF21635">
    <property type="entry name" value="Mov-10_helical"/>
    <property type="match status" value="1"/>
</dbReference>
<reference evidence="16" key="4">
    <citation type="submission" date="2025-08" db="UniProtKB">
        <authorList>
            <consortium name="Ensembl"/>
        </authorList>
    </citation>
    <scope>IDENTIFICATION</scope>
</reference>
<dbReference type="InterPro" id="IPR049080">
    <property type="entry name" value="MOV-10-like_beta-barrel"/>
</dbReference>
<evidence type="ECO:0000256" key="1">
    <source>
        <dbReference type="ARBA" id="ARBA00004496"/>
    </source>
</evidence>
<dbReference type="Proteomes" id="UP000314983">
    <property type="component" value="Chromosome 23"/>
</dbReference>
<dbReference type="InterPro" id="IPR049079">
    <property type="entry name" value="Mov-10_helical"/>
</dbReference>
<dbReference type="GO" id="GO:0003723">
    <property type="term" value="F:RNA binding"/>
    <property type="evidence" value="ECO:0007669"/>
    <property type="project" value="UniProtKB-KW"/>
</dbReference>
<reference evidence="16" key="3">
    <citation type="submission" date="2020-05" db="EMBL/GenBank/DDBJ databases">
        <title>Electrophorus electricus (electric eel) genome, fEleEle1, primary haplotype.</title>
        <authorList>
            <person name="Myers G."/>
            <person name="Meyer A."/>
            <person name="Fedrigo O."/>
            <person name="Formenti G."/>
            <person name="Rhie A."/>
            <person name="Tracey A."/>
            <person name="Sims Y."/>
            <person name="Jarvis E.D."/>
        </authorList>
    </citation>
    <scope>NUCLEOTIDE SEQUENCE [LARGE SCALE GENOMIC DNA]</scope>
</reference>
<evidence type="ECO:0000256" key="4">
    <source>
        <dbReference type="ARBA" id="ARBA00022490"/>
    </source>
</evidence>
<dbReference type="PANTHER" id="PTHR45418">
    <property type="entry name" value="CANCER/TESTIS ANTIGEN 55"/>
    <property type="match status" value="1"/>
</dbReference>
<keyword evidence="5" id="KW-0547">Nucleotide-binding</keyword>
<evidence type="ECO:0000256" key="7">
    <source>
        <dbReference type="ARBA" id="ARBA00022806"/>
    </source>
</evidence>
<dbReference type="GO" id="GO:0016787">
    <property type="term" value="F:hydrolase activity"/>
    <property type="evidence" value="ECO:0007669"/>
    <property type="project" value="UniProtKB-KW"/>
</dbReference>
<dbReference type="Gene3D" id="3.40.50.300">
    <property type="entry name" value="P-loop containing nucleotide triphosphate hydrolases"/>
    <property type="match status" value="2"/>
</dbReference>
<dbReference type="Pfam" id="PF13086">
    <property type="entry name" value="AAA_11"/>
    <property type="match status" value="2"/>
</dbReference>
<evidence type="ECO:0000256" key="8">
    <source>
        <dbReference type="ARBA" id="ARBA00022840"/>
    </source>
</evidence>
<evidence type="ECO:0000256" key="6">
    <source>
        <dbReference type="ARBA" id="ARBA00022801"/>
    </source>
</evidence>
<evidence type="ECO:0000256" key="10">
    <source>
        <dbReference type="ARBA" id="ARBA00047984"/>
    </source>
</evidence>
<dbReference type="GO" id="GO:0031047">
    <property type="term" value="P:regulatory ncRNA-mediated gene silencing"/>
    <property type="evidence" value="ECO:0007669"/>
    <property type="project" value="UniProtKB-KW"/>
</dbReference>